<evidence type="ECO:0000313" key="2">
    <source>
        <dbReference type="Proteomes" id="UP000279384"/>
    </source>
</evidence>
<proteinExistence type="predicted"/>
<dbReference type="InterPro" id="IPR029058">
    <property type="entry name" value="AB_hydrolase_fold"/>
</dbReference>
<dbReference type="RefSeq" id="WP_120810348.1">
    <property type="nucleotide sequence ID" value="NZ_RBID01000013.1"/>
</dbReference>
<accession>A0A495BGQ6</accession>
<dbReference type="Pfam" id="PF05728">
    <property type="entry name" value="UPF0227"/>
    <property type="match status" value="1"/>
</dbReference>
<dbReference type="Proteomes" id="UP000279384">
    <property type="component" value="Unassembled WGS sequence"/>
</dbReference>
<organism evidence="1 2">
    <name type="scientific">Vogesella indigofera</name>
    <name type="common">Pseudomonas indigofera</name>
    <dbReference type="NCBI Taxonomy" id="45465"/>
    <lineage>
        <taxon>Bacteria</taxon>
        <taxon>Pseudomonadati</taxon>
        <taxon>Pseudomonadota</taxon>
        <taxon>Betaproteobacteria</taxon>
        <taxon>Neisseriales</taxon>
        <taxon>Chromobacteriaceae</taxon>
        <taxon>Vogesella</taxon>
    </lineage>
</organism>
<protein>
    <recommendedName>
        <fullName evidence="3">Esterase</fullName>
    </recommendedName>
</protein>
<dbReference type="PANTHER" id="PTHR35602">
    <property type="entry name" value="ESTERASE YQIA-RELATED"/>
    <property type="match status" value="1"/>
</dbReference>
<evidence type="ECO:0000313" key="1">
    <source>
        <dbReference type="EMBL" id="RKQ60260.1"/>
    </source>
</evidence>
<comment type="caution">
    <text evidence="1">The sequence shown here is derived from an EMBL/GenBank/DDBJ whole genome shotgun (WGS) entry which is preliminary data.</text>
</comment>
<dbReference type="AlphaFoldDB" id="A0A495BGQ6"/>
<sequence>MSQRYLYLHGFQSGPQSLKARETAAWLQQHPAAGQLLCPQLSPYPAQAMQQLQLLIAQQQPTALIGSSLGGFYATALAEQHRLPAVLINPAIWPERELQHFLGPLHNPYTGEHYRLGREHMQQLVAMRPARLTPARYYLLLGTADAVLDWREAVRHYAGARQLVRNGDDHRLQAWPQLLPGVARFVDDYYRRQASAAG</sequence>
<dbReference type="PANTHER" id="PTHR35602:SF3">
    <property type="entry name" value="ESTERASE YQIA"/>
    <property type="match status" value="1"/>
</dbReference>
<reference evidence="1 2" key="1">
    <citation type="submission" date="2018-10" db="EMBL/GenBank/DDBJ databases">
        <title>Genomic Encyclopedia of Type Strains, Phase IV (KMG-IV): sequencing the most valuable type-strain genomes for metagenomic binning, comparative biology and taxonomic classification.</title>
        <authorList>
            <person name="Goeker M."/>
        </authorList>
    </citation>
    <scope>NUCLEOTIDE SEQUENCE [LARGE SCALE GENOMIC DNA]</scope>
    <source>
        <strain evidence="1 2">DSM 3303</strain>
    </source>
</reference>
<evidence type="ECO:0008006" key="3">
    <source>
        <dbReference type="Google" id="ProtNLM"/>
    </source>
</evidence>
<dbReference type="InterPro" id="IPR008886">
    <property type="entry name" value="UPF0227/Esterase_YqiA"/>
</dbReference>
<gene>
    <name evidence="1" type="ORF">C8E02_1604</name>
</gene>
<dbReference type="SUPFAM" id="SSF53474">
    <property type="entry name" value="alpha/beta-Hydrolases"/>
    <property type="match status" value="1"/>
</dbReference>
<dbReference type="Gene3D" id="3.40.50.1820">
    <property type="entry name" value="alpha/beta hydrolase"/>
    <property type="match status" value="1"/>
</dbReference>
<dbReference type="EMBL" id="RBID01000013">
    <property type="protein sequence ID" value="RKQ60260.1"/>
    <property type="molecule type" value="Genomic_DNA"/>
</dbReference>
<name>A0A495BGQ6_VOGIN</name>